<evidence type="ECO:0000256" key="2">
    <source>
        <dbReference type="ARBA" id="ARBA00010206"/>
    </source>
</evidence>
<accession>A0A1M6BTD5</accession>
<dbReference type="EMBL" id="FQZS01000004">
    <property type="protein sequence ID" value="SHI51853.1"/>
    <property type="molecule type" value="Genomic_DNA"/>
</dbReference>
<name>A0A1M6BTD5_9FIRM</name>
<comment type="pathway">
    <text evidence="1 6">Amino-acid degradation; L-arginine degradation via ADI pathway; carbamoyl phosphate from L-arginine: step 1/2.</text>
</comment>
<dbReference type="PANTHER" id="PTHR47271:SF2">
    <property type="entry name" value="ARGININE DEIMINASE"/>
    <property type="match status" value="1"/>
</dbReference>
<dbReference type="STRING" id="1122184.SAMN02745176_00520"/>
<comment type="subcellular location">
    <subcellularLocation>
        <location evidence="6">Cytoplasm</location>
    </subcellularLocation>
</comment>
<dbReference type="Proteomes" id="UP000184442">
    <property type="component" value="Unassembled WGS sequence"/>
</dbReference>
<evidence type="ECO:0000256" key="1">
    <source>
        <dbReference type="ARBA" id="ARBA00005213"/>
    </source>
</evidence>
<dbReference type="GO" id="GO:0019546">
    <property type="term" value="P:L-arginine deiminase pathway"/>
    <property type="evidence" value="ECO:0007669"/>
    <property type="project" value="UniProtKB-UniRule"/>
</dbReference>
<proteinExistence type="inferred from homology"/>
<keyword evidence="9" id="KW-1185">Reference proteome</keyword>
<evidence type="ECO:0000256" key="5">
    <source>
        <dbReference type="ARBA" id="ARBA00049429"/>
    </source>
</evidence>
<dbReference type="OrthoDB" id="9807502at2"/>
<dbReference type="Pfam" id="PF02274">
    <property type="entry name" value="ADI"/>
    <property type="match status" value="1"/>
</dbReference>
<dbReference type="InterPro" id="IPR003876">
    <property type="entry name" value="Arg_deiminase"/>
</dbReference>
<gene>
    <name evidence="6" type="primary">arcA</name>
    <name evidence="8" type="ORF">SAMN02745176_00520</name>
</gene>
<evidence type="ECO:0000313" key="8">
    <source>
        <dbReference type="EMBL" id="SHI51853.1"/>
    </source>
</evidence>
<organism evidence="8 9">
    <name type="scientific">Lutispora thermophila DSM 19022</name>
    <dbReference type="NCBI Taxonomy" id="1122184"/>
    <lineage>
        <taxon>Bacteria</taxon>
        <taxon>Bacillati</taxon>
        <taxon>Bacillota</taxon>
        <taxon>Clostridia</taxon>
        <taxon>Lutisporales</taxon>
        <taxon>Lutisporaceae</taxon>
        <taxon>Lutispora</taxon>
    </lineage>
</organism>
<dbReference type="SUPFAM" id="SSF55909">
    <property type="entry name" value="Pentein"/>
    <property type="match status" value="1"/>
</dbReference>
<dbReference type="UniPathway" id="UPA00254">
    <property type="reaction ID" value="UER00364"/>
</dbReference>
<dbReference type="AlphaFoldDB" id="A0A1M6BTD5"/>
<dbReference type="HAMAP" id="MF_00242">
    <property type="entry name" value="Arg_deiminase"/>
    <property type="match status" value="1"/>
</dbReference>
<comment type="catalytic activity">
    <reaction evidence="5 6">
        <text>L-arginine + H2O = L-citrulline + NH4(+)</text>
        <dbReference type="Rhea" id="RHEA:19597"/>
        <dbReference type="ChEBI" id="CHEBI:15377"/>
        <dbReference type="ChEBI" id="CHEBI:28938"/>
        <dbReference type="ChEBI" id="CHEBI:32682"/>
        <dbReference type="ChEBI" id="CHEBI:57743"/>
        <dbReference type="EC" id="3.5.3.6"/>
    </reaction>
</comment>
<dbReference type="PRINTS" id="PR01466">
    <property type="entry name" value="ARGDEIMINASE"/>
</dbReference>
<keyword evidence="3 6" id="KW-0056">Arginine metabolism</keyword>
<protein>
    <recommendedName>
        <fullName evidence="6">Arginine deiminase</fullName>
        <shortName evidence="6">ADI</shortName>
        <ecNumber evidence="6">3.5.3.6</ecNumber>
    </recommendedName>
    <alternativeName>
        <fullName evidence="6">Arginine dihydrolase</fullName>
        <shortName evidence="6">AD</shortName>
    </alternativeName>
</protein>
<evidence type="ECO:0000313" key="9">
    <source>
        <dbReference type="Proteomes" id="UP000184442"/>
    </source>
</evidence>
<evidence type="ECO:0000256" key="7">
    <source>
        <dbReference type="PIRSR" id="PIRSR006356-1"/>
    </source>
</evidence>
<sequence>MGDETQRGLLNITSEIGKLKAVFLHKPGKELERLTPDYLRQLLFDDIPWLKQMRIEHDEFANVLRERGAQVLYVEDLLAEVLQDKEVRKNFIYDLLKQSKIDSLELHQALYDYMYNRTPEELVEISIAGLQKKDVNLEDREYSLTDYIDADYPLYINPIPNLYFMRDPAAVMGNGISINSMHTDARRREPMLIKYIYENHPLFNKDQSPLWYDYTIPHSLEGGDMLVLSKEVVAIGCSERTSPQAIEILARNLFSGMKELREIIAVRIPPIRAFMHLDTVFTMVDYDKFTIYPGIQDKVEVYRLTRGKNNGITVTPETDLVDTLKKSLRIPSVKLIESGGGDAITAAREQWNDSTNTLAIAPGVVVTYSRNEASNEVLRKNGIEVVEIDGSELVRGRGGPRCMSMPLCREEL</sequence>
<dbReference type="NCBIfam" id="TIGR01078">
    <property type="entry name" value="arcA"/>
    <property type="match status" value="1"/>
</dbReference>
<reference evidence="8 9" key="1">
    <citation type="submission" date="2016-11" db="EMBL/GenBank/DDBJ databases">
        <authorList>
            <person name="Jaros S."/>
            <person name="Januszkiewicz K."/>
            <person name="Wedrychowicz H."/>
        </authorList>
    </citation>
    <scope>NUCLEOTIDE SEQUENCE [LARGE SCALE GENOMIC DNA]</scope>
    <source>
        <strain evidence="8 9">DSM 19022</strain>
    </source>
</reference>
<feature type="active site" description="Amidino-cysteine intermediate" evidence="6 7">
    <location>
        <position position="402"/>
    </location>
</feature>
<dbReference type="GO" id="GO:0005737">
    <property type="term" value="C:cytoplasm"/>
    <property type="evidence" value="ECO:0007669"/>
    <property type="project" value="UniProtKB-SubCell"/>
</dbReference>
<dbReference type="Gene3D" id="3.75.10.10">
    <property type="entry name" value="L-arginine/glycine Amidinotransferase, Chain A"/>
    <property type="match status" value="1"/>
</dbReference>
<evidence type="ECO:0000256" key="6">
    <source>
        <dbReference type="HAMAP-Rule" id="MF_00242"/>
    </source>
</evidence>
<comment type="similarity">
    <text evidence="2 6">Belongs to the arginine deiminase family.</text>
</comment>
<dbReference type="GO" id="GO:0016990">
    <property type="term" value="F:arginine deiminase activity"/>
    <property type="evidence" value="ECO:0007669"/>
    <property type="project" value="UniProtKB-UniRule"/>
</dbReference>
<dbReference type="PANTHER" id="PTHR47271">
    <property type="entry name" value="ARGININE DEIMINASE"/>
    <property type="match status" value="1"/>
</dbReference>
<dbReference type="EC" id="3.5.3.6" evidence="6"/>
<dbReference type="Gene3D" id="1.10.3930.10">
    <property type="entry name" value="Arginine deiminase"/>
    <property type="match status" value="1"/>
</dbReference>
<keyword evidence="4 6" id="KW-0378">Hydrolase</keyword>
<dbReference type="NCBIfam" id="NF002381">
    <property type="entry name" value="PRK01388.1"/>
    <property type="match status" value="1"/>
</dbReference>
<evidence type="ECO:0000256" key="3">
    <source>
        <dbReference type="ARBA" id="ARBA00022503"/>
    </source>
</evidence>
<dbReference type="RefSeq" id="WP_073024219.1">
    <property type="nucleotide sequence ID" value="NZ_FQZS01000004.1"/>
</dbReference>
<evidence type="ECO:0000256" key="4">
    <source>
        <dbReference type="ARBA" id="ARBA00022801"/>
    </source>
</evidence>
<dbReference type="PIRSF" id="PIRSF006356">
    <property type="entry name" value="Arg_deiminase"/>
    <property type="match status" value="1"/>
</dbReference>
<keyword evidence="6" id="KW-0963">Cytoplasm</keyword>